<keyword evidence="4" id="KW-1185">Reference proteome</keyword>
<dbReference type="Pfam" id="PF02594">
    <property type="entry name" value="DUF167"/>
    <property type="match status" value="1"/>
</dbReference>
<dbReference type="InterPro" id="IPR036591">
    <property type="entry name" value="YggU-like_sf"/>
</dbReference>
<dbReference type="SUPFAM" id="SSF69786">
    <property type="entry name" value="YggU-like"/>
    <property type="match status" value="1"/>
</dbReference>
<evidence type="ECO:0000313" key="3">
    <source>
        <dbReference type="EMBL" id="MEV0968622.1"/>
    </source>
</evidence>
<gene>
    <name evidence="3" type="ORF">AB0I59_08315</name>
</gene>
<dbReference type="InterPro" id="IPR003746">
    <property type="entry name" value="DUF167"/>
</dbReference>
<sequence length="89" mass="9227">MRLSIRVKPGSAREGVGGTYGDTAIVVRVCARAVDGKATEAALRAVASAFGVSRGAIRLVTGTTSRDKVVDIEGNDEEIAERAARLRAG</sequence>
<dbReference type="PANTHER" id="PTHR13420">
    <property type="entry name" value="UPF0235 PROTEIN C15ORF40"/>
    <property type="match status" value="1"/>
</dbReference>
<dbReference type="PANTHER" id="PTHR13420:SF7">
    <property type="entry name" value="UPF0235 PROTEIN C15ORF40"/>
    <property type="match status" value="1"/>
</dbReference>
<accession>A0ABV3GB89</accession>
<dbReference type="SMART" id="SM01152">
    <property type="entry name" value="DUF167"/>
    <property type="match status" value="1"/>
</dbReference>
<dbReference type="EMBL" id="JBFALK010000003">
    <property type="protein sequence ID" value="MEV0968622.1"/>
    <property type="molecule type" value="Genomic_DNA"/>
</dbReference>
<dbReference type="HAMAP" id="MF_00634">
    <property type="entry name" value="UPF0235"/>
    <property type="match status" value="1"/>
</dbReference>
<dbReference type="Proteomes" id="UP001551675">
    <property type="component" value="Unassembled WGS sequence"/>
</dbReference>
<comment type="similarity">
    <text evidence="1 2">Belongs to the UPF0235 family.</text>
</comment>
<organism evidence="3 4">
    <name type="scientific">Microtetraspora glauca</name>
    <dbReference type="NCBI Taxonomy" id="1996"/>
    <lineage>
        <taxon>Bacteria</taxon>
        <taxon>Bacillati</taxon>
        <taxon>Actinomycetota</taxon>
        <taxon>Actinomycetes</taxon>
        <taxon>Streptosporangiales</taxon>
        <taxon>Streptosporangiaceae</taxon>
        <taxon>Microtetraspora</taxon>
    </lineage>
</organism>
<evidence type="ECO:0000256" key="1">
    <source>
        <dbReference type="ARBA" id="ARBA00010364"/>
    </source>
</evidence>
<evidence type="ECO:0000313" key="4">
    <source>
        <dbReference type="Proteomes" id="UP001551675"/>
    </source>
</evidence>
<reference evidence="3 4" key="1">
    <citation type="submission" date="2024-06" db="EMBL/GenBank/DDBJ databases">
        <title>The Natural Products Discovery Center: Release of the First 8490 Sequenced Strains for Exploring Actinobacteria Biosynthetic Diversity.</title>
        <authorList>
            <person name="Kalkreuter E."/>
            <person name="Kautsar S.A."/>
            <person name="Yang D."/>
            <person name="Bader C.D."/>
            <person name="Teijaro C.N."/>
            <person name="Fluegel L."/>
            <person name="Davis C.M."/>
            <person name="Simpson J.R."/>
            <person name="Lauterbach L."/>
            <person name="Steele A.D."/>
            <person name="Gui C."/>
            <person name="Meng S."/>
            <person name="Li G."/>
            <person name="Viehrig K."/>
            <person name="Ye F."/>
            <person name="Su P."/>
            <person name="Kiefer A.F."/>
            <person name="Nichols A."/>
            <person name="Cepeda A.J."/>
            <person name="Yan W."/>
            <person name="Fan B."/>
            <person name="Jiang Y."/>
            <person name="Adhikari A."/>
            <person name="Zheng C.-J."/>
            <person name="Schuster L."/>
            <person name="Cowan T.M."/>
            <person name="Smanski M.J."/>
            <person name="Chevrette M.G."/>
            <person name="De Carvalho L.P.S."/>
            <person name="Shen B."/>
        </authorList>
    </citation>
    <scope>NUCLEOTIDE SEQUENCE [LARGE SCALE GENOMIC DNA]</scope>
    <source>
        <strain evidence="3 4">NPDC050100</strain>
    </source>
</reference>
<dbReference type="NCBIfam" id="TIGR00251">
    <property type="entry name" value="DUF167 family protein"/>
    <property type="match status" value="1"/>
</dbReference>
<proteinExistence type="inferred from homology"/>
<protein>
    <recommendedName>
        <fullName evidence="2">UPF0235 protein AB0I59_08315</fullName>
    </recommendedName>
</protein>
<comment type="caution">
    <text evidence="3">The sequence shown here is derived from an EMBL/GenBank/DDBJ whole genome shotgun (WGS) entry which is preliminary data.</text>
</comment>
<dbReference type="RefSeq" id="WP_061252355.1">
    <property type="nucleotide sequence ID" value="NZ_JBFALK010000003.1"/>
</dbReference>
<name>A0ABV3GB89_MICGL</name>
<evidence type="ECO:0000256" key="2">
    <source>
        <dbReference type="HAMAP-Rule" id="MF_00634"/>
    </source>
</evidence>
<dbReference type="Gene3D" id="3.30.1200.10">
    <property type="entry name" value="YggU-like"/>
    <property type="match status" value="1"/>
</dbReference>